<protein>
    <recommendedName>
        <fullName evidence="2">histidine kinase</fullName>
        <ecNumber evidence="2">2.7.13.3</ecNumber>
    </recommendedName>
</protein>
<keyword evidence="4" id="KW-0808">Transferase</keyword>
<keyword evidence="3 6" id="KW-0597">Phosphoprotein</keyword>
<dbReference type="Pfam" id="PF13185">
    <property type="entry name" value="GAF_2"/>
    <property type="match status" value="1"/>
</dbReference>
<keyword evidence="5" id="KW-0418">Kinase</keyword>
<evidence type="ECO:0000256" key="6">
    <source>
        <dbReference type="PROSITE-ProRule" id="PRU00169"/>
    </source>
</evidence>
<dbReference type="SMART" id="SM00388">
    <property type="entry name" value="HisKA"/>
    <property type="match status" value="1"/>
</dbReference>
<dbReference type="NCBIfam" id="TIGR00229">
    <property type="entry name" value="sensory_box"/>
    <property type="match status" value="7"/>
</dbReference>
<dbReference type="SUPFAM" id="SSF47384">
    <property type="entry name" value="Homodimeric domain of signal transducing histidine kinase"/>
    <property type="match status" value="1"/>
</dbReference>
<dbReference type="CDD" id="cd00130">
    <property type="entry name" value="PAS"/>
    <property type="match status" value="6"/>
</dbReference>
<feature type="domain" description="PAS" evidence="9">
    <location>
        <begin position="999"/>
        <end position="1071"/>
    </location>
</feature>
<dbReference type="SMART" id="SM00091">
    <property type="entry name" value="PAS"/>
    <property type="match status" value="7"/>
</dbReference>
<feature type="domain" description="PAS" evidence="9">
    <location>
        <begin position="746"/>
        <end position="816"/>
    </location>
</feature>
<dbReference type="Proteomes" id="UP000190774">
    <property type="component" value="Unassembled WGS sequence"/>
</dbReference>
<dbReference type="InterPro" id="IPR013767">
    <property type="entry name" value="PAS_fold"/>
</dbReference>
<dbReference type="CDD" id="cd00082">
    <property type="entry name" value="HisKA"/>
    <property type="match status" value="1"/>
</dbReference>
<dbReference type="Pfam" id="PF00989">
    <property type="entry name" value="PAS"/>
    <property type="match status" value="1"/>
</dbReference>
<dbReference type="PANTHER" id="PTHR43304">
    <property type="entry name" value="PHYTOCHROME-LIKE PROTEIN CPH1"/>
    <property type="match status" value="1"/>
</dbReference>
<dbReference type="InterPro" id="IPR013655">
    <property type="entry name" value="PAS_fold_3"/>
</dbReference>
<dbReference type="SUPFAM" id="SSF55874">
    <property type="entry name" value="ATPase domain of HSP90 chaperone/DNA topoisomerase II/histidine kinase"/>
    <property type="match status" value="1"/>
</dbReference>
<dbReference type="InterPro" id="IPR036890">
    <property type="entry name" value="HATPase_C_sf"/>
</dbReference>
<dbReference type="GO" id="GO:0006355">
    <property type="term" value="P:regulation of DNA-templated transcription"/>
    <property type="evidence" value="ECO:0007669"/>
    <property type="project" value="InterPro"/>
</dbReference>
<dbReference type="InterPro" id="IPR005467">
    <property type="entry name" value="His_kinase_dom"/>
</dbReference>
<feature type="domain" description="PAS" evidence="9">
    <location>
        <begin position="303"/>
        <end position="373"/>
    </location>
</feature>
<feature type="modified residue" description="4-aspartylphosphate" evidence="6">
    <location>
        <position position="1554"/>
    </location>
</feature>
<feature type="domain" description="PAC" evidence="10">
    <location>
        <begin position="946"/>
        <end position="998"/>
    </location>
</feature>
<feature type="domain" description="PAC" evidence="10">
    <location>
        <begin position="692"/>
        <end position="745"/>
    </location>
</feature>
<dbReference type="InterPro" id="IPR011006">
    <property type="entry name" value="CheY-like_superfamily"/>
</dbReference>
<evidence type="ECO:0000256" key="3">
    <source>
        <dbReference type="ARBA" id="ARBA00022553"/>
    </source>
</evidence>
<feature type="domain" description="PAC" evidence="10">
    <location>
        <begin position="1195"/>
        <end position="1247"/>
    </location>
</feature>
<evidence type="ECO:0000259" key="8">
    <source>
        <dbReference type="PROSITE" id="PS50110"/>
    </source>
</evidence>
<dbReference type="SMART" id="SM00448">
    <property type="entry name" value="REC"/>
    <property type="match status" value="1"/>
</dbReference>
<dbReference type="Pfam" id="PF01590">
    <property type="entry name" value="GAF"/>
    <property type="match status" value="1"/>
</dbReference>
<reference evidence="12" key="1">
    <citation type="submission" date="2017-02" db="EMBL/GenBank/DDBJ databases">
        <authorList>
            <person name="Varghese N."/>
            <person name="Submissions S."/>
        </authorList>
    </citation>
    <scope>NUCLEOTIDE SEQUENCE [LARGE SCALE GENOMIC DNA]</scope>
    <source>
        <strain evidence="12">ATCC 700200</strain>
    </source>
</reference>
<evidence type="ECO:0000313" key="12">
    <source>
        <dbReference type="Proteomes" id="UP000190774"/>
    </source>
</evidence>
<feature type="domain" description="PAC" evidence="10">
    <location>
        <begin position="249"/>
        <end position="302"/>
    </location>
</feature>
<feature type="domain" description="PAC" evidence="10">
    <location>
        <begin position="818"/>
        <end position="870"/>
    </location>
</feature>
<dbReference type="PROSITE" id="PS50110">
    <property type="entry name" value="RESPONSE_REGULATORY"/>
    <property type="match status" value="1"/>
</dbReference>
<evidence type="ECO:0000313" key="11">
    <source>
        <dbReference type="EMBL" id="SKA98019.1"/>
    </source>
</evidence>
<feature type="domain" description="PAS" evidence="9">
    <location>
        <begin position="892"/>
        <end position="918"/>
    </location>
</feature>
<feature type="domain" description="PAC" evidence="10">
    <location>
        <begin position="1075"/>
        <end position="1127"/>
    </location>
</feature>
<dbReference type="Gene3D" id="3.30.450.40">
    <property type="match status" value="2"/>
</dbReference>
<dbReference type="Gene3D" id="2.10.70.100">
    <property type="match status" value="1"/>
</dbReference>
<dbReference type="InterPro" id="IPR001789">
    <property type="entry name" value="Sig_transdc_resp-reg_receiver"/>
</dbReference>
<dbReference type="RefSeq" id="WP_078813853.1">
    <property type="nucleotide sequence ID" value="NZ_FUYE01000008.1"/>
</dbReference>
<feature type="domain" description="PAC" evidence="10">
    <location>
        <begin position="377"/>
        <end position="429"/>
    </location>
</feature>
<evidence type="ECO:0000259" key="10">
    <source>
        <dbReference type="PROSITE" id="PS50113"/>
    </source>
</evidence>
<evidence type="ECO:0000256" key="4">
    <source>
        <dbReference type="ARBA" id="ARBA00022679"/>
    </source>
</evidence>
<name>A0A1T4Y8A9_9BACT</name>
<feature type="domain" description="Response regulatory" evidence="8">
    <location>
        <begin position="1503"/>
        <end position="1619"/>
    </location>
</feature>
<dbReference type="InterPro" id="IPR000700">
    <property type="entry name" value="PAS-assoc_C"/>
</dbReference>
<dbReference type="PROSITE" id="PS50113">
    <property type="entry name" value="PAC"/>
    <property type="match status" value="7"/>
</dbReference>
<dbReference type="PRINTS" id="PR00344">
    <property type="entry name" value="BCTRLSENSOR"/>
</dbReference>
<dbReference type="InterPro" id="IPR052162">
    <property type="entry name" value="Sensor_kinase/Photoreceptor"/>
</dbReference>
<dbReference type="InterPro" id="IPR001610">
    <property type="entry name" value="PAC"/>
</dbReference>
<dbReference type="SMART" id="SM00065">
    <property type="entry name" value="GAF"/>
    <property type="match status" value="2"/>
</dbReference>
<accession>A0A1T4Y8A9</accession>
<dbReference type="SUPFAM" id="SSF55785">
    <property type="entry name" value="PYP-like sensor domain (PAS domain)"/>
    <property type="match status" value="7"/>
</dbReference>
<dbReference type="Pfam" id="PF00512">
    <property type="entry name" value="HisKA"/>
    <property type="match status" value="1"/>
</dbReference>
<dbReference type="PROSITE" id="PS50109">
    <property type="entry name" value="HIS_KIN"/>
    <property type="match status" value="1"/>
</dbReference>
<evidence type="ECO:0000256" key="5">
    <source>
        <dbReference type="ARBA" id="ARBA00022777"/>
    </source>
</evidence>
<feature type="domain" description="PAS" evidence="9">
    <location>
        <begin position="644"/>
        <end position="689"/>
    </location>
</feature>
<dbReference type="Pfam" id="PF08447">
    <property type="entry name" value="PAS_3"/>
    <property type="match status" value="2"/>
</dbReference>
<proteinExistence type="predicted"/>
<dbReference type="Gene3D" id="3.40.50.2300">
    <property type="match status" value="1"/>
</dbReference>
<feature type="domain" description="PAS" evidence="9">
    <location>
        <begin position="1124"/>
        <end position="1178"/>
    </location>
</feature>
<dbReference type="Pfam" id="PF00072">
    <property type="entry name" value="Response_reg"/>
    <property type="match status" value="1"/>
</dbReference>
<dbReference type="SMART" id="SM00387">
    <property type="entry name" value="HATPase_c"/>
    <property type="match status" value="1"/>
</dbReference>
<dbReference type="InterPro" id="IPR003661">
    <property type="entry name" value="HisK_dim/P_dom"/>
</dbReference>
<gene>
    <name evidence="11" type="ORF">SAMN02745166_02663</name>
</gene>
<dbReference type="EC" id="2.7.13.3" evidence="2"/>
<evidence type="ECO:0000256" key="2">
    <source>
        <dbReference type="ARBA" id="ARBA00012438"/>
    </source>
</evidence>
<dbReference type="InterPro" id="IPR000014">
    <property type="entry name" value="PAS"/>
</dbReference>
<dbReference type="SMART" id="SM00086">
    <property type="entry name" value="PAC"/>
    <property type="match status" value="6"/>
</dbReference>
<dbReference type="InterPro" id="IPR035965">
    <property type="entry name" value="PAS-like_dom_sf"/>
</dbReference>
<dbReference type="Pfam" id="PF08448">
    <property type="entry name" value="PAS_4"/>
    <property type="match status" value="2"/>
</dbReference>
<evidence type="ECO:0000259" key="7">
    <source>
        <dbReference type="PROSITE" id="PS50109"/>
    </source>
</evidence>
<dbReference type="InterPro" id="IPR003594">
    <property type="entry name" value="HATPase_dom"/>
</dbReference>
<dbReference type="InterPro" id="IPR036097">
    <property type="entry name" value="HisK_dim/P_sf"/>
</dbReference>
<dbReference type="EMBL" id="FUYE01000008">
    <property type="protein sequence ID" value="SKA98019.1"/>
    <property type="molecule type" value="Genomic_DNA"/>
</dbReference>
<dbReference type="InterPro" id="IPR013656">
    <property type="entry name" value="PAS_4"/>
</dbReference>
<dbReference type="PROSITE" id="PS50112">
    <property type="entry name" value="PAS"/>
    <property type="match status" value="6"/>
</dbReference>
<dbReference type="Gene3D" id="1.10.287.130">
    <property type="match status" value="1"/>
</dbReference>
<sequence length="1629" mass="182230">MIAPIPHNEHQRLIALRSFDILDSDEEPEFDDIAKLAAGICKTPISLISFVDESRQWFKSKVGTSLKETPRDHAFCAHAILGKELFLVPDALDDDRFAQNPLVQNEPRIRFYAGAPLMMPDGEVLGSLCVIDQNPRHLDESQKQALEVLAKQVISQLQLRQKIREQQILSETQASILDALPASIALLDSDGVIIAANQKWMEFTALNEGGNEALSIGSNYISAWEEFPCESSIISQQASEGIRQVLTGEQPSFVLEYPISKPPAQRWYRLMATPIRDSNRPGAVVMHADITERKLAEEALRDSEDRFRGTFERAGVGIAHVSLNGQIEKANDKVCKILGYDQSELIGRSFVELTAPEDRFTSQRALRELIEGSQAFYRTEKRYLKKDGEMAWISLAVTLERTPEGAAKYFIAVFENITSRKITELRLHRLNRLHAVLSKVSEATIRLRHKQDLYEQVCRIIVEHGHLRTAFITELNPETRIVEPRAVWGEGQDHFQGITITADGGRLGQGPMGTAFRTGSYNICNNFKEDPRVEPWRSRALEHGFLACAAFPIKLHNEIVAVLALYAGEAEYFQEDEIRLMLAVADDLSFALESLEEERKRTLAEQSLRSSEASLATAQSIAGIGSWELDLEKLTSPDSNPLTWSDEMYRIAGYDPTEVIATRELFYSLIPPEDHDAIQMAFSEAIETQSQYTITYRLIRLDGQERIIHQIAQPIFDEVSGKPLKMIGAAQDITARKKAELEIRRANDLLKAVTDGTPDAIFIKDLHGRYLLFNEGAAKLVGRTVEEVIGQDDTLLFGEEAGLALIENDRRIMQSGQMSIAEEVLTVAGVTRTFLATKSPYQDQDGNLIGLLGISRDITLQKEAEIQLKALLKENADLCTALDEHAIVARTDAKGRIIYVNDKFCAISQFSREELLAKDHRIINSGYHSKEFIRELWDTIRSGKAWHGEIHNKAKDGSLYWVATTIVPFLDETGIPRQYVAIRADITERKNAEEALRESEQRFQLAVQGSAAAIWDWNMTTGAVYYAPLFLEMLGYSEAEFPPRIESFLQHLHPDDEGGFQKALSIHVSNERQRFDADFRLKTKRGSYRWFRATGQAIYDTSGKASRMVGSTLDITTRRQAEEKLREQATLLDKAQDAILVRDLNHNILYWNRSAERMYGWTSEEAVGSSIKDLLYKDPSAFITATQATIEKGEWSGELQQITKSGKQLVVEARWTLVRDEHNQPKSILAINTDITERRKLEQQFLRAQRMESIGTLAGGIAHDLNNVLSPIMMSIELLRLQESNPKRLSILSAIESSAKRGADMVSQVLSFARGVDAQLVEVQIGRLLRELEKIANETFLKSIHIRCAIPENLWIVLGDPTQLHQVILNLCVNARDAMPQGGTLTLTATNEVLDEHYSGMNLEAKAGPYVVIQVEDTGTGMPPEVIERIFEPFFTTKELGKGTGLGLSTSLAIIKSHGGFMRVYSEAGIGTKFRVYLPAQERSASASSGQVIVELPRGNNELILVVDDEATVRQITRETLEAFGYQVLLASDGAEATATYATRKEDIAVVLTDMMMPIMDGPTMIPVLMRMNPHARIIAASGLNVNGMVARAVNAGVRHFIPKPYTAETLLKTLQKILSESFDSRIGA</sequence>
<dbReference type="InterPro" id="IPR029016">
    <property type="entry name" value="GAF-like_dom_sf"/>
</dbReference>
<dbReference type="Pfam" id="PF13426">
    <property type="entry name" value="PAS_9"/>
    <property type="match status" value="2"/>
</dbReference>
<dbReference type="Gene3D" id="3.30.450.20">
    <property type="entry name" value="PAS domain"/>
    <property type="match status" value="7"/>
</dbReference>
<dbReference type="GO" id="GO:0000155">
    <property type="term" value="F:phosphorelay sensor kinase activity"/>
    <property type="evidence" value="ECO:0007669"/>
    <property type="project" value="InterPro"/>
</dbReference>
<dbReference type="OrthoDB" id="9770473at2"/>
<keyword evidence="12" id="KW-1185">Reference proteome</keyword>
<evidence type="ECO:0000256" key="1">
    <source>
        <dbReference type="ARBA" id="ARBA00000085"/>
    </source>
</evidence>
<dbReference type="Gene3D" id="3.30.565.10">
    <property type="entry name" value="Histidine kinase-like ATPase, C-terminal domain"/>
    <property type="match status" value="1"/>
</dbReference>
<evidence type="ECO:0000259" key="9">
    <source>
        <dbReference type="PROSITE" id="PS50112"/>
    </source>
</evidence>
<dbReference type="InterPro" id="IPR003018">
    <property type="entry name" value="GAF"/>
</dbReference>
<dbReference type="PANTHER" id="PTHR43304:SF1">
    <property type="entry name" value="PAC DOMAIN-CONTAINING PROTEIN"/>
    <property type="match status" value="1"/>
</dbReference>
<organism evidence="11 12">
    <name type="scientific">Prosthecobacter debontii</name>
    <dbReference type="NCBI Taxonomy" id="48467"/>
    <lineage>
        <taxon>Bacteria</taxon>
        <taxon>Pseudomonadati</taxon>
        <taxon>Verrucomicrobiota</taxon>
        <taxon>Verrucomicrobiia</taxon>
        <taxon>Verrucomicrobiales</taxon>
        <taxon>Verrucomicrobiaceae</taxon>
        <taxon>Prosthecobacter</taxon>
    </lineage>
</organism>
<feature type="domain" description="Histidine kinase" evidence="7">
    <location>
        <begin position="1260"/>
        <end position="1482"/>
    </location>
</feature>
<comment type="catalytic activity">
    <reaction evidence="1">
        <text>ATP + protein L-histidine = ADP + protein N-phospho-L-histidine.</text>
        <dbReference type="EC" id="2.7.13.3"/>
    </reaction>
</comment>
<dbReference type="SUPFAM" id="SSF55781">
    <property type="entry name" value="GAF domain-like"/>
    <property type="match status" value="2"/>
</dbReference>
<dbReference type="Pfam" id="PF02518">
    <property type="entry name" value="HATPase_c"/>
    <property type="match status" value="1"/>
</dbReference>
<dbReference type="InterPro" id="IPR004358">
    <property type="entry name" value="Sig_transdc_His_kin-like_C"/>
</dbReference>
<dbReference type="SUPFAM" id="SSF52172">
    <property type="entry name" value="CheY-like"/>
    <property type="match status" value="1"/>
</dbReference>
<dbReference type="STRING" id="48467.SAMN02745166_02663"/>